<dbReference type="PANTHER" id="PTHR40083:SF1">
    <property type="entry name" value="UPF0122 PROTEIN YLXM"/>
    <property type="match status" value="1"/>
</dbReference>
<dbReference type="AlphaFoldDB" id="A0A926DTD0"/>
<dbReference type="InterPro" id="IPR007394">
    <property type="entry name" value="UPF0122"/>
</dbReference>
<reference evidence="4" key="1">
    <citation type="submission" date="2020-08" db="EMBL/GenBank/DDBJ databases">
        <title>Genome public.</title>
        <authorList>
            <person name="Liu C."/>
            <person name="Sun Q."/>
        </authorList>
    </citation>
    <scope>NUCLEOTIDE SEQUENCE</scope>
    <source>
        <strain evidence="4">NSJ-32</strain>
    </source>
</reference>
<comment type="caution">
    <text evidence="4">The sequence shown here is derived from an EMBL/GenBank/DDBJ whole genome shotgun (WGS) entry which is preliminary data.</text>
</comment>
<comment type="similarity">
    <text evidence="1 3">Belongs to the UPF0122 family.</text>
</comment>
<evidence type="ECO:0000256" key="3">
    <source>
        <dbReference type="HAMAP-Rule" id="MF_00245"/>
    </source>
</evidence>
<evidence type="ECO:0000313" key="5">
    <source>
        <dbReference type="Proteomes" id="UP000657006"/>
    </source>
</evidence>
<dbReference type="Pfam" id="PF04297">
    <property type="entry name" value="UPF0122"/>
    <property type="match status" value="1"/>
</dbReference>
<dbReference type="Gene3D" id="1.10.10.10">
    <property type="entry name" value="Winged helix-like DNA-binding domain superfamily/Winged helix DNA-binding domain"/>
    <property type="match status" value="1"/>
</dbReference>
<dbReference type="HAMAP" id="MF_00245">
    <property type="entry name" value="UPF0122"/>
    <property type="match status" value="1"/>
</dbReference>
<dbReference type="SUPFAM" id="SSF88659">
    <property type="entry name" value="Sigma3 and sigma4 domains of RNA polymerase sigma factors"/>
    <property type="match status" value="1"/>
</dbReference>
<evidence type="ECO:0000313" key="4">
    <source>
        <dbReference type="EMBL" id="MBC8544930.1"/>
    </source>
</evidence>
<dbReference type="RefSeq" id="WP_177714689.1">
    <property type="nucleotide sequence ID" value="NZ_JACRSQ010000036.1"/>
</dbReference>
<comment type="function">
    <text evidence="2 3">Might take part in the signal recognition particle (SRP) pathway. This is inferred from the conservation of its genetic proximity to ftsY/ffh. May be a regulatory protein.</text>
</comment>
<organism evidence="4 5">
    <name type="scientific">Bianquea renquensis</name>
    <dbReference type="NCBI Taxonomy" id="2763661"/>
    <lineage>
        <taxon>Bacteria</taxon>
        <taxon>Bacillati</taxon>
        <taxon>Bacillota</taxon>
        <taxon>Clostridia</taxon>
        <taxon>Eubacteriales</taxon>
        <taxon>Bianqueaceae</taxon>
        <taxon>Bianquea</taxon>
    </lineage>
</organism>
<keyword evidence="5" id="KW-1185">Reference proteome</keyword>
<dbReference type="InterPro" id="IPR013324">
    <property type="entry name" value="RNA_pol_sigma_r3/r4-like"/>
</dbReference>
<proteinExistence type="inferred from homology"/>
<dbReference type="PANTHER" id="PTHR40083">
    <property type="entry name" value="UPF0122 PROTEIN CBO2450/CLC_2298"/>
    <property type="match status" value="1"/>
</dbReference>
<keyword evidence="4" id="KW-0238">DNA-binding</keyword>
<evidence type="ECO:0000256" key="2">
    <source>
        <dbReference type="ARBA" id="ARBA00024764"/>
    </source>
</evidence>
<dbReference type="NCBIfam" id="NF045758">
    <property type="entry name" value="YlxM"/>
    <property type="match status" value="1"/>
</dbReference>
<dbReference type="InterPro" id="IPR036388">
    <property type="entry name" value="WH-like_DNA-bd_sf"/>
</dbReference>
<gene>
    <name evidence="4" type="ORF">H8730_15400</name>
</gene>
<protein>
    <recommendedName>
        <fullName evidence="3">UPF0122 protein H8730_15400</fullName>
    </recommendedName>
</protein>
<dbReference type="Proteomes" id="UP000657006">
    <property type="component" value="Unassembled WGS sequence"/>
</dbReference>
<dbReference type="InterPro" id="IPR054831">
    <property type="entry name" value="UPF0122_fam_protein"/>
</dbReference>
<sequence>MDKIYEITLLYDFYGELLTENQKELCRMHFLEDLSFGEISQELSISRQGVYDGIRRGERQLREYEDALHLVRRFLEHQEAAKMIKSLAEQAMAKPDTLRLCLQEIIHKADDILYAESMTDEDKAKEVPHGIRELIR</sequence>
<dbReference type="GO" id="GO:0003677">
    <property type="term" value="F:DNA binding"/>
    <property type="evidence" value="ECO:0007669"/>
    <property type="project" value="UniProtKB-KW"/>
</dbReference>
<evidence type="ECO:0000256" key="1">
    <source>
        <dbReference type="ARBA" id="ARBA00008720"/>
    </source>
</evidence>
<accession>A0A926DTD0</accession>
<name>A0A926DTD0_9FIRM</name>
<dbReference type="EMBL" id="JACRSQ010000036">
    <property type="protein sequence ID" value="MBC8544930.1"/>
    <property type="molecule type" value="Genomic_DNA"/>
</dbReference>